<evidence type="ECO:0000256" key="6">
    <source>
        <dbReference type="SAM" id="Phobius"/>
    </source>
</evidence>
<sequence length="243" mass="25197">MDLSITGAGLILPLTLIIIAAAVAAVLKSKLTPAAGVTGVLLSVCILLGVGWQGLLYLAMFFGLATWATRHKKQVKAAISGTEPHTERRKATQVLANGGVAGLLGLAAILYPAAPIHYLVLIAASFSSATADTLSSELGTVYGKRFYNVLSFKEDQKGLDGVISLEGTLIGAAGAAMIAFVYALLQGFSGAVVVIWLAGVLGNLTDSLLGAAFERKHQLGNDMVNFLNTAFAALIAWASLQII</sequence>
<dbReference type="AlphaFoldDB" id="A0A327VMH7"/>
<comment type="similarity">
    <text evidence="2">Belongs to the TMEM19 family.</text>
</comment>
<evidence type="ECO:0000256" key="1">
    <source>
        <dbReference type="ARBA" id="ARBA00004141"/>
    </source>
</evidence>
<dbReference type="InterPro" id="IPR002794">
    <property type="entry name" value="DUF92_TMEM19"/>
</dbReference>
<evidence type="ECO:0000313" key="8">
    <source>
        <dbReference type="Proteomes" id="UP000249819"/>
    </source>
</evidence>
<organism evidence="7 8">
    <name type="scientific">Chitinophaga dinghuensis</name>
    <dbReference type="NCBI Taxonomy" id="1539050"/>
    <lineage>
        <taxon>Bacteria</taxon>
        <taxon>Pseudomonadati</taxon>
        <taxon>Bacteroidota</taxon>
        <taxon>Chitinophagia</taxon>
        <taxon>Chitinophagales</taxon>
        <taxon>Chitinophagaceae</taxon>
        <taxon>Chitinophaga</taxon>
    </lineage>
</organism>
<evidence type="ECO:0000313" key="7">
    <source>
        <dbReference type="EMBL" id="RAJ76541.1"/>
    </source>
</evidence>
<feature type="transmembrane region" description="Helical" evidence="6">
    <location>
        <begin position="191"/>
        <end position="213"/>
    </location>
</feature>
<gene>
    <name evidence="7" type="ORF">CLV59_10860</name>
</gene>
<dbReference type="Pfam" id="PF01940">
    <property type="entry name" value="DUF92"/>
    <property type="match status" value="1"/>
</dbReference>
<dbReference type="PANTHER" id="PTHR13353:SF5">
    <property type="entry name" value="TRANSMEMBRANE PROTEIN 19"/>
    <property type="match status" value="1"/>
</dbReference>
<evidence type="ECO:0000256" key="2">
    <source>
        <dbReference type="ARBA" id="ARBA00009012"/>
    </source>
</evidence>
<keyword evidence="3 6" id="KW-0812">Transmembrane</keyword>
<dbReference type="GO" id="GO:0016020">
    <property type="term" value="C:membrane"/>
    <property type="evidence" value="ECO:0007669"/>
    <property type="project" value="UniProtKB-SubCell"/>
</dbReference>
<evidence type="ECO:0000256" key="3">
    <source>
        <dbReference type="ARBA" id="ARBA00022692"/>
    </source>
</evidence>
<feature type="transmembrane region" description="Helical" evidence="6">
    <location>
        <begin position="40"/>
        <end position="67"/>
    </location>
</feature>
<name>A0A327VMH7_9BACT</name>
<dbReference type="EMBL" id="QLMA01000008">
    <property type="protein sequence ID" value="RAJ76541.1"/>
    <property type="molecule type" value="Genomic_DNA"/>
</dbReference>
<feature type="transmembrane region" description="Helical" evidence="6">
    <location>
        <begin position="163"/>
        <end position="185"/>
    </location>
</feature>
<feature type="transmembrane region" description="Helical" evidence="6">
    <location>
        <begin position="225"/>
        <end position="242"/>
    </location>
</feature>
<feature type="transmembrane region" description="Helical" evidence="6">
    <location>
        <begin position="94"/>
        <end position="114"/>
    </location>
</feature>
<keyword evidence="8" id="KW-1185">Reference proteome</keyword>
<dbReference type="RefSeq" id="WP_245950927.1">
    <property type="nucleotide sequence ID" value="NZ_QLMA01000008.1"/>
</dbReference>
<protein>
    <submittedName>
        <fullName evidence="7">Uncharacterized protein (TIGR00297 family)</fullName>
    </submittedName>
</protein>
<dbReference type="Proteomes" id="UP000249819">
    <property type="component" value="Unassembled WGS sequence"/>
</dbReference>
<keyword evidence="5 6" id="KW-0472">Membrane</keyword>
<evidence type="ECO:0000256" key="5">
    <source>
        <dbReference type="ARBA" id="ARBA00023136"/>
    </source>
</evidence>
<keyword evidence="4 6" id="KW-1133">Transmembrane helix</keyword>
<dbReference type="PANTHER" id="PTHR13353">
    <property type="entry name" value="TRANSMEMBRANE PROTEIN 19"/>
    <property type="match status" value="1"/>
</dbReference>
<accession>A0A327VMH7</accession>
<reference evidence="7 8" key="1">
    <citation type="submission" date="2018-06" db="EMBL/GenBank/DDBJ databases">
        <title>Genomic Encyclopedia of Archaeal and Bacterial Type Strains, Phase II (KMG-II): from individual species to whole genera.</title>
        <authorList>
            <person name="Goeker M."/>
        </authorList>
    </citation>
    <scope>NUCLEOTIDE SEQUENCE [LARGE SCALE GENOMIC DNA]</scope>
    <source>
        <strain evidence="7 8">DSM 29821</strain>
    </source>
</reference>
<comment type="subcellular location">
    <subcellularLocation>
        <location evidence="1">Membrane</location>
        <topology evidence="1">Multi-pass membrane protein</topology>
    </subcellularLocation>
</comment>
<evidence type="ECO:0000256" key="4">
    <source>
        <dbReference type="ARBA" id="ARBA00022989"/>
    </source>
</evidence>
<comment type="caution">
    <text evidence="7">The sequence shown here is derived from an EMBL/GenBank/DDBJ whole genome shotgun (WGS) entry which is preliminary data.</text>
</comment>
<proteinExistence type="inferred from homology"/>